<dbReference type="InterPro" id="IPR001811">
    <property type="entry name" value="Chemokine_IL8-like_dom"/>
</dbReference>
<dbReference type="GO" id="GO:0006955">
    <property type="term" value="P:immune response"/>
    <property type="evidence" value="ECO:0007669"/>
    <property type="project" value="InterPro"/>
</dbReference>
<dbReference type="InterPro" id="IPR036048">
    <property type="entry name" value="Interleukin_8-like_sf"/>
</dbReference>
<organism evidence="5 6">
    <name type="scientific">Aldrovandia affinis</name>
    <dbReference type="NCBI Taxonomy" id="143900"/>
    <lineage>
        <taxon>Eukaryota</taxon>
        <taxon>Metazoa</taxon>
        <taxon>Chordata</taxon>
        <taxon>Craniata</taxon>
        <taxon>Vertebrata</taxon>
        <taxon>Euteleostomi</taxon>
        <taxon>Actinopterygii</taxon>
        <taxon>Neopterygii</taxon>
        <taxon>Teleostei</taxon>
        <taxon>Notacanthiformes</taxon>
        <taxon>Halosauridae</taxon>
        <taxon>Aldrovandia</taxon>
    </lineage>
</organism>
<keyword evidence="1" id="KW-0202">Cytokine</keyword>
<reference evidence="5" key="1">
    <citation type="journal article" date="2023" name="Science">
        <title>Genome structures resolve the early diversification of teleost fishes.</title>
        <authorList>
            <person name="Parey E."/>
            <person name="Louis A."/>
            <person name="Montfort J."/>
            <person name="Bouchez O."/>
            <person name="Roques C."/>
            <person name="Iampietro C."/>
            <person name="Lluch J."/>
            <person name="Castinel A."/>
            <person name="Donnadieu C."/>
            <person name="Desvignes T."/>
            <person name="Floi Bucao C."/>
            <person name="Jouanno E."/>
            <person name="Wen M."/>
            <person name="Mejri S."/>
            <person name="Dirks R."/>
            <person name="Jansen H."/>
            <person name="Henkel C."/>
            <person name="Chen W.J."/>
            <person name="Zahm M."/>
            <person name="Cabau C."/>
            <person name="Klopp C."/>
            <person name="Thompson A.W."/>
            <person name="Robinson-Rechavi M."/>
            <person name="Braasch I."/>
            <person name="Lecointre G."/>
            <person name="Bobe J."/>
            <person name="Postlethwait J.H."/>
            <person name="Berthelot C."/>
            <person name="Roest Crollius H."/>
            <person name="Guiguen Y."/>
        </authorList>
    </citation>
    <scope>NUCLEOTIDE SEQUENCE</scope>
    <source>
        <strain evidence="5">NC1722</strain>
    </source>
</reference>
<dbReference type="GO" id="GO:0005615">
    <property type="term" value="C:extracellular space"/>
    <property type="evidence" value="ECO:0007669"/>
    <property type="project" value="UniProtKB-KW"/>
</dbReference>
<evidence type="ECO:0000313" key="6">
    <source>
        <dbReference type="Proteomes" id="UP001221898"/>
    </source>
</evidence>
<dbReference type="PANTHER" id="PTHR12015">
    <property type="entry name" value="SMALL INDUCIBLE CYTOKINE A"/>
    <property type="match status" value="1"/>
</dbReference>
<dbReference type="SMART" id="SM00199">
    <property type="entry name" value="SCY"/>
    <property type="match status" value="1"/>
</dbReference>
<dbReference type="Gene3D" id="2.40.50.40">
    <property type="match status" value="1"/>
</dbReference>
<proteinExistence type="predicted"/>
<feature type="compositionally biased region" description="Basic and acidic residues" evidence="2">
    <location>
        <begin position="98"/>
        <end position="109"/>
    </location>
</feature>
<dbReference type="AlphaFoldDB" id="A0AAD7W678"/>
<evidence type="ECO:0000256" key="1">
    <source>
        <dbReference type="ARBA" id="ARBA00022514"/>
    </source>
</evidence>
<evidence type="ECO:0000259" key="4">
    <source>
        <dbReference type="SMART" id="SM00199"/>
    </source>
</evidence>
<keyword evidence="6" id="KW-1185">Reference proteome</keyword>
<dbReference type="InterPro" id="IPR039809">
    <property type="entry name" value="Chemokine_b/g/d"/>
</dbReference>
<feature type="domain" description="Chemokine interleukin-8-like" evidence="4">
    <location>
        <begin position="28"/>
        <end position="92"/>
    </location>
</feature>
<dbReference type="PANTHER" id="PTHR12015:SF108">
    <property type="entry name" value="C-C MOTIF CHEMOKINE 20"/>
    <property type="match status" value="1"/>
</dbReference>
<sequence>MKTSVAMLSALLLAVVLVSVRAAGGKSRGNCCMVYTKAAQLKKLPFNLIKEHKMQEITGSCHIRAVVFITKANRRICANPKAKNVKRMLKQLRGKGNKNQDPRQKKGRQ</sequence>
<dbReference type="Proteomes" id="UP001221898">
    <property type="component" value="Unassembled WGS sequence"/>
</dbReference>
<comment type="caution">
    <text evidence="5">The sequence shown here is derived from an EMBL/GenBank/DDBJ whole genome shotgun (WGS) entry which is preliminary data.</text>
</comment>
<feature type="chain" id="PRO_5042155908" description="Chemokine interleukin-8-like domain-containing protein" evidence="3">
    <location>
        <begin position="23"/>
        <end position="109"/>
    </location>
</feature>
<evidence type="ECO:0000256" key="3">
    <source>
        <dbReference type="SAM" id="SignalP"/>
    </source>
</evidence>
<gene>
    <name evidence="5" type="ORF">AAFF_G00206710</name>
</gene>
<evidence type="ECO:0000313" key="5">
    <source>
        <dbReference type="EMBL" id="KAJ8384314.1"/>
    </source>
</evidence>
<evidence type="ECO:0000256" key="2">
    <source>
        <dbReference type="SAM" id="MobiDB-lite"/>
    </source>
</evidence>
<dbReference type="EMBL" id="JAINUG010000274">
    <property type="protein sequence ID" value="KAJ8384314.1"/>
    <property type="molecule type" value="Genomic_DNA"/>
</dbReference>
<dbReference type="SUPFAM" id="SSF54117">
    <property type="entry name" value="Interleukin 8-like chemokines"/>
    <property type="match status" value="1"/>
</dbReference>
<name>A0AAD7W678_9TELE</name>
<feature type="region of interest" description="Disordered" evidence="2">
    <location>
        <begin position="88"/>
        <end position="109"/>
    </location>
</feature>
<keyword evidence="3" id="KW-0732">Signal</keyword>
<dbReference type="Pfam" id="PF00048">
    <property type="entry name" value="IL8"/>
    <property type="match status" value="1"/>
</dbReference>
<dbReference type="GO" id="GO:0008009">
    <property type="term" value="F:chemokine activity"/>
    <property type="evidence" value="ECO:0007669"/>
    <property type="project" value="InterPro"/>
</dbReference>
<feature type="signal peptide" evidence="3">
    <location>
        <begin position="1"/>
        <end position="22"/>
    </location>
</feature>
<protein>
    <recommendedName>
        <fullName evidence="4">Chemokine interleukin-8-like domain-containing protein</fullName>
    </recommendedName>
</protein>
<accession>A0AAD7W678</accession>